<dbReference type="AlphaFoldDB" id="F1A3D6"/>
<accession>F1A3D6</accession>
<reference evidence="4" key="1">
    <citation type="journal article" date="2011" name="Genome Biol.">
        <title>Comparative genomics of the social amoebae Dictyostelium discoideum and Dictyostelium purpureum.</title>
        <authorList>
            <consortium name="US DOE Joint Genome Institute (JGI-PGF)"/>
            <person name="Sucgang R."/>
            <person name="Kuo A."/>
            <person name="Tian X."/>
            <person name="Salerno W."/>
            <person name="Parikh A."/>
            <person name="Feasley C.L."/>
            <person name="Dalin E."/>
            <person name="Tu H."/>
            <person name="Huang E."/>
            <person name="Barry K."/>
            <person name="Lindquist E."/>
            <person name="Shapiro H."/>
            <person name="Bruce D."/>
            <person name="Schmutz J."/>
            <person name="Salamov A."/>
            <person name="Fey P."/>
            <person name="Gaudet P."/>
            <person name="Anjard C."/>
            <person name="Babu M.M."/>
            <person name="Basu S."/>
            <person name="Bushmanova Y."/>
            <person name="van der Wel H."/>
            <person name="Katoh-Kurasawa M."/>
            <person name="Dinh C."/>
            <person name="Coutinho P.M."/>
            <person name="Saito T."/>
            <person name="Elias M."/>
            <person name="Schaap P."/>
            <person name="Kay R.R."/>
            <person name="Henrissat B."/>
            <person name="Eichinger L."/>
            <person name="Rivero F."/>
            <person name="Putnam N.H."/>
            <person name="West C.M."/>
            <person name="Loomis W.F."/>
            <person name="Chisholm R.L."/>
            <person name="Shaulsky G."/>
            <person name="Strassmann J.E."/>
            <person name="Queller D.C."/>
            <person name="Kuspa A."/>
            <person name="Grigoriev I.V."/>
        </authorList>
    </citation>
    <scope>NUCLEOTIDE SEQUENCE [LARGE SCALE GENOMIC DNA]</scope>
    <source>
        <strain evidence="4">QSDP1</strain>
    </source>
</reference>
<gene>
    <name evidence="3" type="ORF">DICPUDRAFT_159140</name>
</gene>
<keyword evidence="1" id="KW-0479">Metal-binding</keyword>
<evidence type="ECO:0000259" key="2">
    <source>
        <dbReference type="PROSITE" id="PS50089"/>
    </source>
</evidence>
<proteinExistence type="predicted"/>
<keyword evidence="4" id="KW-1185">Reference proteome</keyword>
<dbReference type="GeneID" id="10506180"/>
<organism evidence="3 4">
    <name type="scientific">Dictyostelium purpureum</name>
    <name type="common">Slime mold</name>
    <dbReference type="NCBI Taxonomy" id="5786"/>
    <lineage>
        <taxon>Eukaryota</taxon>
        <taxon>Amoebozoa</taxon>
        <taxon>Evosea</taxon>
        <taxon>Eumycetozoa</taxon>
        <taxon>Dictyostelia</taxon>
        <taxon>Dictyosteliales</taxon>
        <taxon>Dictyosteliaceae</taxon>
        <taxon>Dictyostelium</taxon>
    </lineage>
</organism>
<evidence type="ECO:0000313" key="3">
    <source>
        <dbReference type="EMBL" id="EGC29294.1"/>
    </source>
</evidence>
<dbReference type="InParanoid" id="F1A3D6"/>
<protein>
    <recommendedName>
        <fullName evidence="2">RING-type domain-containing protein</fullName>
    </recommendedName>
</protein>
<dbReference type="SUPFAM" id="SSF57850">
    <property type="entry name" value="RING/U-box"/>
    <property type="match status" value="1"/>
</dbReference>
<dbReference type="InterPro" id="IPR013083">
    <property type="entry name" value="Znf_RING/FYVE/PHD"/>
</dbReference>
<dbReference type="PROSITE" id="PS50089">
    <property type="entry name" value="ZF_RING_2"/>
    <property type="match status" value="1"/>
</dbReference>
<keyword evidence="1" id="KW-0862">Zinc</keyword>
<dbReference type="KEGG" id="dpp:DICPUDRAFT_159140"/>
<dbReference type="Gene3D" id="3.30.40.10">
    <property type="entry name" value="Zinc/RING finger domain, C3HC4 (zinc finger)"/>
    <property type="match status" value="1"/>
</dbReference>
<dbReference type="InterPro" id="IPR001841">
    <property type="entry name" value="Znf_RING"/>
</dbReference>
<evidence type="ECO:0000313" key="4">
    <source>
        <dbReference type="Proteomes" id="UP000001064"/>
    </source>
</evidence>
<keyword evidence="1" id="KW-0863">Zinc-finger</keyword>
<sequence>MEALVCKGCNKIFEEPLSLSCGDLLCKRCVESSKDNKCKICKQEVTSSILNQTVKSFVQSVTVESCCNHKKSTPCYCLQCNSFSAIDQIQITYH</sequence>
<dbReference type="VEuPathDB" id="AmoebaDB:DICPUDRAFT_159140"/>
<feature type="domain" description="RING-type" evidence="2">
    <location>
        <begin position="6"/>
        <end position="42"/>
    </location>
</feature>
<dbReference type="RefSeq" id="XP_003294177.1">
    <property type="nucleotide sequence ID" value="XM_003294129.1"/>
</dbReference>
<dbReference type="OrthoDB" id="264917at2759"/>
<dbReference type="EMBL" id="GL871453">
    <property type="protein sequence ID" value="EGC29294.1"/>
    <property type="molecule type" value="Genomic_DNA"/>
</dbReference>
<evidence type="ECO:0000256" key="1">
    <source>
        <dbReference type="PROSITE-ProRule" id="PRU00175"/>
    </source>
</evidence>
<dbReference type="Proteomes" id="UP000001064">
    <property type="component" value="Unassembled WGS sequence"/>
</dbReference>
<dbReference type="GO" id="GO:0008270">
    <property type="term" value="F:zinc ion binding"/>
    <property type="evidence" value="ECO:0007669"/>
    <property type="project" value="UniProtKB-KW"/>
</dbReference>
<name>F1A3D6_DICPU</name>